<comment type="similarity">
    <text evidence="1">Belongs to the LysR transcriptional regulatory family.</text>
</comment>
<evidence type="ECO:0000256" key="1">
    <source>
        <dbReference type="ARBA" id="ARBA00009437"/>
    </source>
</evidence>
<evidence type="ECO:0000256" key="3">
    <source>
        <dbReference type="ARBA" id="ARBA00023125"/>
    </source>
</evidence>
<dbReference type="Pfam" id="PF03466">
    <property type="entry name" value="LysR_substrate"/>
    <property type="match status" value="1"/>
</dbReference>
<sequence>MSAPLKIQHLRQFVLAADLGSFRDAAHGTFRSQAAVSAAMQDLEQQIGAPLFEPGKRARLTPLGQTLLPSFRELLATHDRVQDGARLYAMGYQGPVSLAVMPSLADEWLPRLVARYAQRHPDVRIRAVDESSPNVHRLVLSGDVQVGVAGQLPRTEELAFSPVARDSFGLVCRKTHPLARRRSVPWSALAGERLIANATFATLKGRQLGAGVDDPAMDISNRASLLASVAGGLGVTALPVLARPPASTGLAFVPLVEPVVERIVGVLTRRDETLLPSVAAMHALALRSLAQFTRRKGATLY</sequence>
<dbReference type="Gene3D" id="3.40.190.10">
    <property type="entry name" value="Periplasmic binding protein-like II"/>
    <property type="match status" value="2"/>
</dbReference>
<dbReference type="PROSITE" id="PS50931">
    <property type="entry name" value="HTH_LYSR"/>
    <property type="match status" value="1"/>
</dbReference>
<dbReference type="EMBL" id="NEVQ01000012">
    <property type="protein sequence ID" value="OZI57604.1"/>
    <property type="molecule type" value="Genomic_DNA"/>
</dbReference>
<name>A0A261U6P8_9BORD</name>
<accession>A0A261U6P8</accession>
<dbReference type="RefSeq" id="WP_094820561.1">
    <property type="nucleotide sequence ID" value="NZ_NEVO01000005.1"/>
</dbReference>
<dbReference type="InterPro" id="IPR000847">
    <property type="entry name" value="LysR_HTH_N"/>
</dbReference>
<keyword evidence="3" id="KW-0238">DNA-binding</keyword>
<evidence type="ECO:0000256" key="4">
    <source>
        <dbReference type="ARBA" id="ARBA00023163"/>
    </source>
</evidence>
<evidence type="ECO:0000259" key="5">
    <source>
        <dbReference type="PROSITE" id="PS50931"/>
    </source>
</evidence>
<reference evidence="6 7" key="1">
    <citation type="submission" date="2017-05" db="EMBL/GenBank/DDBJ databases">
        <title>Complete and WGS of Bordetella genogroups.</title>
        <authorList>
            <person name="Spilker T."/>
            <person name="LiPuma J."/>
        </authorList>
    </citation>
    <scope>NUCLEOTIDE SEQUENCE [LARGE SCALE GENOMIC DNA]</scope>
    <source>
        <strain evidence="6 7">AU9919</strain>
    </source>
</reference>
<dbReference type="SUPFAM" id="SSF46785">
    <property type="entry name" value="Winged helix' DNA-binding domain"/>
    <property type="match status" value="1"/>
</dbReference>
<gene>
    <name evidence="6" type="ORF">CAL20_09490</name>
</gene>
<protein>
    <submittedName>
        <fullName evidence="6">LysR family transcriptional regulator</fullName>
    </submittedName>
</protein>
<dbReference type="Pfam" id="PF00126">
    <property type="entry name" value="HTH_1"/>
    <property type="match status" value="1"/>
</dbReference>
<keyword evidence="7" id="KW-1185">Reference proteome</keyword>
<feature type="domain" description="HTH lysR-type" evidence="5">
    <location>
        <begin position="5"/>
        <end position="61"/>
    </location>
</feature>
<proteinExistence type="inferred from homology"/>
<dbReference type="InterPro" id="IPR036388">
    <property type="entry name" value="WH-like_DNA-bd_sf"/>
</dbReference>
<keyword evidence="2" id="KW-0805">Transcription regulation</keyword>
<dbReference type="GO" id="GO:0005829">
    <property type="term" value="C:cytosol"/>
    <property type="evidence" value="ECO:0007669"/>
    <property type="project" value="TreeGrafter"/>
</dbReference>
<dbReference type="OrthoDB" id="8675247at2"/>
<dbReference type="SUPFAM" id="SSF53850">
    <property type="entry name" value="Periplasmic binding protein-like II"/>
    <property type="match status" value="1"/>
</dbReference>
<dbReference type="Gene3D" id="1.10.10.10">
    <property type="entry name" value="Winged helix-like DNA-binding domain superfamily/Winged helix DNA-binding domain"/>
    <property type="match status" value="1"/>
</dbReference>
<dbReference type="InterPro" id="IPR036390">
    <property type="entry name" value="WH_DNA-bd_sf"/>
</dbReference>
<dbReference type="InterPro" id="IPR050950">
    <property type="entry name" value="HTH-type_LysR_regulators"/>
</dbReference>
<dbReference type="GO" id="GO:0003677">
    <property type="term" value="F:DNA binding"/>
    <property type="evidence" value="ECO:0007669"/>
    <property type="project" value="UniProtKB-KW"/>
</dbReference>
<evidence type="ECO:0000313" key="6">
    <source>
        <dbReference type="EMBL" id="OZI57604.1"/>
    </source>
</evidence>
<keyword evidence="4" id="KW-0804">Transcription</keyword>
<comment type="caution">
    <text evidence="6">The sequence shown here is derived from an EMBL/GenBank/DDBJ whole genome shotgun (WGS) entry which is preliminary data.</text>
</comment>
<dbReference type="GO" id="GO:0003700">
    <property type="term" value="F:DNA-binding transcription factor activity"/>
    <property type="evidence" value="ECO:0007669"/>
    <property type="project" value="InterPro"/>
</dbReference>
<evidence type="ECO:0000256" key="2">
    <source>
        <dbReference type="ARBA" id="ARBA00023015"/>
    </source>
</evidence>
<dbReference type="AlphaFoldDB" id="A0A261U6P8"/>
<organism evidence="6 7">
    <name type="scientific">Bordetella genomosp. 4</name>
    <dbReference type="NCBI Taxonomy" id="463044"/>
    <lineage>
        <taxon>Bacteria</taxon>
        <taxon>Pseudomonadati</taxon>
        <taxon>Pseudomonadota</taxon>
        <taxon>Betaproteobacteria</taxon>
        <taxon>Burkholderiales</taxon>
        <taxon>Alcaligenaceae</taxon>
        <taxon>Bordetella</taxon>
    </lineage>
</organism>
<evidence type="ECO:0000313" key="7">
    <source>
        <dbReference type="Proteomes" id="UP000216885"/>
    </source>
</evidence>
<dbReference type="InterPro" id="IPR005119">
    <property type="entry name" value="LysR_subst-bd"/>
</dbReference>
<dbReference type="PANTHER" id="PTHR30419:SF8">
    <property type="entry name" value="NITROGEN ASSIMILATION TRANSCRIPTIONAL ACTIVATOR-RELATED"/>
    <property type="match status" value="1"/>
</dbReference>
<dbReference type="Proteomes" id="UP000216885">
    <property type="component" value="Unassembled WGS sequence"/>
</dbReference>
<dbReference type="PANTHER" id="PTHR30419">
    <property type="entry name" value="HTH-TYPE TRANSCRIPTIONAL REGULATOR YBHD"/>
    <property type="match status" value="1"/>
</dbReference>